<dbReference type="EMBL" id="VOHS01000026">
    <property type="protein sequence ID" value="TWV98013.1"/>
    <property type="molecule type" value="Genomic_DNA"/>
</dbReference>
<protein>
    <submittedName>
        <fullName evidence="1">Glycoside hydrolase family 19 protein</fullName>
    </submittedName>
</protein>
<dbReference type="InterPro" id="IPR023346">
    <property type="entry name" value="Lysozyme-like_dom_sf"/>
</dbReference>
<keyword evidence="1" id="KW-0378">Hydrolase</keyword>
<organism evidence="1 2">
    <name type="scientific">Chitinophaga pinensis</name>
    <dbReference type="NCBI Taxonomy" id="79329"/>
    <lineage>
        <taxon>Bacteria</taxon>
        <taxon>Pseudomonadati</taxon>
        <taxon>Bacteroidota</taxon>
        <taxon>Chitinophagia</taxon>
        <taxon>Chitinophagales</taxon>
        <taxon>Chitinophagaceae</taxon>
        <taxon>Chitinophaga</taxon>
    </lineage>
</organism>
<reference evidence="1 2" key="1">
    <citation type="submission" date="2019-08" db="EMBL/GenBank/DDBJ databases">
        <title>Whole genome sequencing of chitin degrading bacteria Chitinophaga pinensis YS16.</title>
        <authorList>
            <person name="Singh R.P."/>
            <person name="Manchanda G."/>
            <person name="Maurya I.K."/>
            <person name="Joshi N.K."/>
            <person name="Srivastava A.K."/>
        </authorList>
    </citation>
    <scope>NUCLEOTIDE SEQUENCE [LARGE SCALE GENOMIC DNA]</scope>
    <source>
        <strain evidence="1 2">YS-16</strain>
    </source>
</reference>
<proteinExistence type="predicted"/>
<dbReference type="Proteomes" id="UP000318815">
    <property type="component" value="Unassembled WGS sequence"/>
</dbReference>
<evidence type="ECO:0000313" key="2">
    <source>
        <dbReference type="Proteomes" id="UP000318815"/>
    </source>
</evidence>
<comment type="caution">
    <text evidence="1">The sequence shown here is derived from an EMBL/GenBank/DDBJ whole genome shotgun (WGS) entry which is preliminary data.</text>
</comment>
<sequence length="222" mass="24949">MNITSEQLKAVMPAATPANIQQYLPYLNQEMPVYHINTPARGCAFLAHLAHESGQFSVVTENLNYKAERLVKVFPKYFPDLAATQAYAGKPEKIANKVYASRLGNGPEESGDGWRFRGRGLIQLTGRKTYGDCSKALTGDKKTFQDSADLLVTPQYAVASACWFWTVYKGLNDVADQSDNWTTTFKGKVYNKFQWLTIKINGGLNGYDDRLEFWERAKAAIR</sequence>
<gene>
    <name evidence="1" type="ORF">FEF09_20810</name>
</gene>
<dbReference type="AlphaFoldDB" id="A0A5C6LMN6"/>
<dbReference type="SUPFAM" id="SSF53955">
    <property type="entry name" value="Lysozyme-like"/>
    <property type="match status" value="1"/>
</dbReference>
<name>A0A5C6LMN6_9BACT</name>
<accession>A0A5C6LMN6</accession>
<keyword evidence="2" id="KW-1185">Reference proteome</keyword>
<dbReference type="PANTHER" id="PTHR34408:SF1">
    <property type="entry name" value="GLYCOSYL HYDROLASE FAMILY 19 DOMAIN-CONTAINING PROTEIN HI_1415"/>
    <property type="match status" value="1"/>
</dbReference>
<dbReference type="InterPro" id="IPR052354">
    <property type="entry name" value="Cell_Wall_Dynamics_Protein"/>
</dbReference>
<dbReference type="Gene3D" id="1.10.530.10">
    <property type="match status" value="1"/>
</dbReference>
<dbReference type="OrthoDB" id="882303at2"/>
<dbReference type="PANTHER" id="PTHR34408">
    <property type="entry name" value="FAMILY PROTEIN, PUTATIVE-RELATED"/>
    <property type="match status" value="1"/>
</dbReference>
<dbReference type="GO" id="GO:0016787">
    <property type="term" value="F:hydrolase activity"/>
    <property type="evidence" value="ECO:0007669"/>
    <property type="project" value="UniProtKB-KW"/>
</dbReference>
<dbReference type="RefSeq" id="WP_146306889.1">
    <property type="nucleotide sequence ID" value="NZ_VOHS01000026.1"/>
</dbReference>
<evidence type="ECO:0000313" key="1">
    <source>
        <dbReference type="EMBL" id="TWV98013.1"/>
    </source>
</evidence>